<keyword evidence="4" id="KW-0804">Transcription</keyword>
<dbReference type="PROSITE" id="PS50043">
    <property type="entry name" value="HTH_LUXR_2"/>
    <property type="match status" value="1"/>
</dbReference>
<evidence type="ECO:0000259" key="5">
    <source>
        <dbReference type="PROSITE" id="PS50043"/>
    </source>
</evidence>
<dbReference type="SUPFAM" id="SSF46894">
    <property type="entry name" value="C-terminal effector domain of the bipartite response regulators"/>
    <property type="match status" value="1"/>
</dbReference>
<keyword evidence="1" id="KW-0805">Transcription regulation</keyword>
<dbReference type="GO" id="GO:0006355">
    <property type="term" value="P:regulation of DNA-templated transcription"/>
    <property type="evidence" value="ECO:0007669"/>
    <property type="project" value="InterPro"/>
</dbReference>
<keyword evidence="2" id="KW-0238">DNA-binding</keyword>
<keyword evidence="3" id="KW-0010">Activator</keyword>
<proteinExistence type="predicted"/>
<evidence type="ECO:0000313" key="6">
    <source>
        <dbReference type="EMBL" id="QGH64347.1"/>
    </source>
</evidence>
<feature type="domain" description="HTH luxR-type" evidence="5">
    <location>
        <begin position="35"/>
        <end position="100"/>
    </location>
</feature>
<dbReference type="PANTHER" id="PTHR44688">
    <property type="entry name" value="DNA-BINDING TRANSCRIPTIONAL ACTIVATOR DEVR_DOSR"/>
    <property type="match status" value="1"/>
</dbReference>
<sequence>MNIDGVINKFGKIETISTIAKLVMSGYSCFPGTVKMATETRLTERELQILSYIYKGMSNKEIGEKLFISPKTVSVHRHNILSKMGARNTFDLIRCNTSDSILEENSQPEHELPAKI</sequence>
<dbReference type="Pfam" id="PF00196">
    <property type="entry name" value="GerE"/>
    <property type="match status" value="1"/>
</dbReference>
<evidence type="ECO:0000256" key="3">
    <source>
        <dbReference type="ARBA" id="ARBA00023159"/>
    </source>
</evidence>
<dbReference type="CDD" id="cd06170">
    <property type="entry name" value="LuxR_C_like"/>
    <property type="match status" value="1"/>
</dbReference>
<evidence type="ECO:0000256" key="2">
    <source>
        <dbReference type="ARBA" id="ARBA00023125"/>
    </source>
</evidence>
<dbReference type="Proteomes" id="UP000381260">
    <property type="component" value="Chromosome"/>
</dbReference>
<dbReference type="PRINTS" id="PR00038">
    <property type="entry name" value="HTHLUXR"/>
</dbReference>
<accession>A0A5Q2VFK7</accession>
<name>A0A5Q2VFK7_SERPR</name>
<evidence type="ECO:0000313" key="7">
    <source>
        <dbReference type="Proteomes" id="UP000381260"/>
    </source>
</evidence>
<dbReference type="SMART" id="SM00421">
    <property type="entry name" value="HTH_LUXR"/>
    <property type="match status" value="1"/>
</dbReference>
<gene>
    <name evidence="6" type="ORF">GHV41_14845</name>
</gene>
<dbReference type="InterPro" id="IPR000792">
    <property type="entry name" value="Tscrpt_reg_LuxR_C"/>
</dbReference>
<protein>
    <submittedName>
        <fullName evidence="6">Winged helix-turn-helix transcriptional regulator</fullName>
    </submittedName>
</protein>
<dbReference type="PROSITE" id="PS00622">
    <property type="entry name" value="HTH_LUXR_1"/>
    <property type="match status" value="1"/>
</dbReference>
<dbReference type="EMBL" id="CP045913">
    <property type="protein sequence ID" value="QGH64347.1"/>
    <property type="molecule type" value="Genomic_DNA"/>
</dbReference>
<dbReference type="InterPro" id="IPR036388">
    <property type="entry name" value="WH-like_DNA-bd_sf"/>
</dbReference>
<dbReference type="GO" id="GO:0003677">
    <property type="term" value="F:DNA binding"/>
    <property type="evidence" value="ECO:0007669"/>
    <property type="project" value="UniProtKB-KW"/>
</dbReference>
<dbReference type="PANTHER" id="PTHR44688:SF16">
    <property type="entry name" value="DNA-BINDING TRANSCRIPTIONAL ACTIVATOR DEVR_DOSR"/>
    <property type="match status" value="1"/>
</dbReference>
<dbReference type="InterPro" id="IPR016032">
    <property type="entry name" value="Sig_transdc_resp-reg_C-effctor"/>
</dbReference>
<evidence type="ECO:0000256" key="1">
    <source>
        <dbReference type="ARBA" id="ARBA00023015"/>
    </source>
</evidence>
<dbReference type="Gene3D" id="1.10.10.10">
    <property type="entry name" value="Winged helix-like DNA-binding domain superfamily/Winged helix DNA-binding domain"/>
    <property type="match status" value="1"/>
</dbReference>
<organism evidence="6 7">
    <name type="scientific">Serratia proteamaculans</name>
    <dbReference type="NCBI Taxonomy" id="28151"/>
    <lineage>
        <taxon>Bacteria</taxon>
        <taxon>Pseudomonadati</taxon>
        <taxon>Pseudomonadota</taxon>
        <taxon>Gammaproteobacteria</taxon>
        <taxon>Enterobacterales</taxon>
        <taxon>Yersiniaceae</taxon>
        <taxon>Serratia</taxon>
    </lineage>
</organism>
<dbReference type="AlphaFoldDB" id="A0A5Q2VFK7"/>
<reference evidence="6 7" key="1">
    <citation type="submission" date="2019-11" db="EMBL/GenBank/DDBJ databases">
        <title>The Phosphoenolpyruvate Phosphotransferase System Regulates Serratia proteamaculans 336X Biofilm Formation and Wheat Roots colonization.</title>
        <authorList>
            <person name="Liu F."/>
        </authorList>
    </citation>
    <scope>NUCLEOTIDE SEQUENCE [LARGE SCALE GENOMIC DNA]</scope>
    <source>
        <strain evidence="6 7">336X</strain>
    </source>
</reference>
<evidence type="ECO:0000256" key="4">
    <source>
        <dbReference type="ARBA" id="ARBA00023163"/>
    </source>
</evidence>